<name>A0AAN7UZU7_9PEZI</name>
<protein>
    <submittedName>
        <fullName evidence="2">Uncharacterized protein</fullName>
    </submittedName>
</protein>
<gene>
    <name evidence="2" type="ORF">RRF57_012675</name>
</gene>
<organism evidence="2 3">
    <name type="scientific">Xylaria bambusicola</name>
    <dbReference type="NCBI Taxonomy" id="326684"/>
    <lineage>
        <taxon>Eukaryota</taxon>
        <taxon>Fungi</taxon>
        <taxon>Dikarya</taxon>
        <taxon>Ascomycota</taxon>
        <taxon>Pezizomycotina</taxon>
        <taxon>Sordariomycetes</taxon>
        <taxon>Xylariomycetidae</taxon>
        <taxon>Xylariales</taxon>
        <taxon>Xylariaceae</taxon>
        <taxon>Xylaria</taxon>
    </lineage>
</organism>
<comment type="caution">
    <text evidence="2">The sequence shown here is derived from an EMBL/GenBank/DDBJ whole genome shotgun (WGS) entry which is preliminary data.</text>
</comment>
<evidence type="ECO:0000313" key="3">
    <source>
        <dbReference type="Proteomes" id="UP001305414"/>
    </source>
</evidence>
<evidence type="ECO:0000313" key="2">
    <source>
        <dbReference type="EMBL" id="KAK5636963.1"/>
    </source>
</evidence>
<feature type="region of interest" description="Disordered" evidence="1">
    <location>
        <begin position="45"/>
        <end position="64"/>
    </location>
</feature>
<dbReference type="AlphaFoldDB" id="A0AAN7UZU7"/>
<proteinExistence type="predicted"/>
<keyword evidence="3" id="KW-1185">Reference proteome</keyword>
<dbReference type="EMBL" id="JAWHQM010000086">
    <property type="protein sequence ID" value="KAK5636963.1"/>
    <property type="molecule type" value="Genomic_DNA"/>
</dbReference>
<accession>A0AAN7UZU7</accession>
<reference evidence="2 3" key="1">
    <citation type="submission" date="2023-10" db="EMBL/GenBank/DDBJ databases">
        <title>Draft genome sequence of Xylaria bambusicola isolate GMP-LS, the root and basal stem rot pathogen of sugarcane in Indonesia.</title>
        <authorList>
            <person name="Selvaraj P."/>
            <person name="Muralishankar V."/>
            <person name="Muruganantham S."/>
            <person name="Sp S."/>
            <person name="Haryani S."/>
            <person name="Lau K.J.X."/>
            <person name="Naqvi N.I."/>
        </authorList>
    </citation>
    <scope>NUCLEOTIDE SEQUENCE [LARGE SCALE GENOMIC DNA]</scope>
    <source>
        <strain evidence="2">GMP-LS</strain>
    </source>
</reference>
<evidence type="ECO:0000256" key="1">
    <source>
        <dbReference type="SAM" id="MobiDB-lite"/>
    </source>
</evidence>
<sequence length="64" mass="6971">MAWFRLGHVVGHSIASWLQGIHPNEADTVFTLVGTRLLPEHLSNHEGSSLSLVGHDGTPSRSKE</sequence>
<dbReference type="Proteomes" id="UP001305414">
    <property type="component" value="Unassembled WGS sequence"/>
</dbReference>